<feature type="short sequence motif" description="DGA/G" evidence="4">
    <location>
        <begin position="251"/>
        <end position="253"/>
    </location>
</feature>
<dbReference type="InterPro" id="IPR002641">
    <property type="entry name" value="PNPLA_dom"/>
</dbReference>
<feature type="active site" description="Nucleophile" evidence="4">
    <location>
        <position position="136"/>
    </location>
</feature>
<keyword evidence="9" id="KW-1185">Reference proteome</keyword>
<keyword evidence="2 4" id="KW-0442">Lipid degradation</keyword>
<comment type="similarity">
    <text evidence="5">Belongs to the patatin family.</text>
</comment>
<evidence type="ECO:0000313" key="9">
    <source>
        <dbReference type="Proteomes" id="UP001314263"/>
    </source>
</evidence>
<dbReference type="Proteomes" id="UP001314263">
    <property type="component" value="Unassembled WGS sequence"/>
</dbReference>
<dbReference type="AlphaFoldDB" id="A0AAV1I9R0"/>
<organism evidence="8 9">
    <name type="scientific">Coccomyxa viridis</name>
    <dbReference type="NCBI Taxonomy" id="1274662"/>
    <lineage>
        <taxon>Eukaryota</taxon>
        <taxon>Viridiplantae</taxon>
        <taxon>Chlorophyta</taxon>
        <taxon>core chlorophytes</taxon>
        <taxon>Trebouxiophyceae</taxon>
        <taxon>Trebouxiophyceae incertae sedis</taxon>
        <taxon>Coccomyxaceae</taxon>
        <taxon>Coccomyxa</taxon>
    </lineage>
</organism>
<sequence length="374" mass="39560">MQSLHQGKSAGLNCPPRQTCRSSSRQSHGSAPSFLRLALDCISLFSPVILGPTTWGLSSGPAKTFKTGSGKRSSSLCFSSLSGGLPSFGTGDGSAWLDNSFDLVLSSGFLAFASHSGFLKAVSDADVNVRGVMGTSAGALSGSLYSAGYSPRQVAEELSRVAPIYLLRPSCVPWRGGAISLSAVVNRLKDLLPPTFEDLKTEFAVGVVAKNGEYKLIDSGALPEAVAASAAIPFVFEPVAVPGQAQGPFRDGGLYDRTGLKAWRQRRAAQGRGIPPALVHLIARSSSFSGADDVESTGERRVTVVRSPKSGVNFFSLGDFEEQLEMASTRAQPAILQAVERTVRKTPNIVPYLSPKPSDESRRPVRLMREAAQA</sequence>
<comment type="domain">
    <text evidence="5">The nitrogen atoms of the two glycine residues in the GGXR motif define the oxyanion hole, and stabilize the oxyanion that forms during the nucleophilic attack by the catalytic serine during substrate cleavage.</text>
</comment>
<evidence type="ECO:0000256" key="6">
    <source>
        <dbReference type="SAM" id="MobiDB-lite"/>
    </source>
</evidence>
<feature type="compositionally biased region" description="Basic and acidic residues" evidence="6">
    <location>
        <begin position="357"/>
        <end position="374"/>
    </location>
</feature>
<feature type="region of interest" description="Disordered" evidence="6">
    <location>
        <begin position="1"/>
        <end position="27"/>
    </location>
</feature>
<dbReference type="EMBL" id="CAUYUE010000010">
    <property type="protein sequence ID" value="CAK0784113.1"/>
    <property type="molecule type" value="Genomic_DNA"/>
</dbReference>
<accession>A0AAV1I9R0</accession>
<reference evidence="8 9" key="1">
    <citation type="submission" date="2023-10" db="EMBL/GenBank/DDBJ databases">
        <authorList>
            <person name="Maclean D."/>
            <person name="Macfadyen A."/>
        </authorList>
    </citation>
    <scope>NUCLEOTIDE SEQUENCE [LARGE SCALE GENOMIC DNA]</scope>
</reference>
<dbReference type="InterPro" id="IPR016035">
    <property type="entry name" value="Acyl_Trfase/lysoPLipase"/>
</dbReference>
<dbReference type="SUPFAM" id="SSF52151">
    <property type="entry name" value="FabD/lysophospholipase-like"/>
    <property type="match status" value="1"/>
</dbReference>
<dbReference type="Pfam" id="PF01734">
    <property type="entry name" value="Patatin"/>
    <property type="match status" value="1"/>
</dbReference>
<protein>
    <recommendedName>
        <fullName evidence="5">Patatin</fullName>
        <ecNumber evidence="5">3.1.1.-</ecNumber>
    </recommendedName>
</protein>
<evidence type="ECO:0000256" key="1">
    <source>
        <dbReference type="ARBA" id="ARBA00022801"/>
    </source>
</evidence>
<evidence type="ECO:0000313" key="8">
    <source>
        <dbReference type="EMBL" id="CAK0784113.1"/>
    </source>
</evidence>
<dbReference type="GO" id="GO:0016042">
    <property type="term" value="P:lipid catabolic process"/>
    <property type="evidence" value="ECO:0007669"/>
    <property type="project" value="UniProtKB-UniRule"/>
</dbReference>
<dbReference type="GO" id="GO:0052689">
    <property type="term" value="F:carboxylic ester hydrolase activity"/>
    <property type="evidence" value="ECO:0007669"/>
    <property type="project" value="UniProtKB-ARBA"/>
</dbReference>
<dbReference type="PANTHER" id="PTHR14226">
    <property type="entry name" value="NEUROPATHY TARGET ESTERASE/SWISS CHEESE D.MELANOGASTER"/>
    <property type="match status" value="1"/>
</dbReference>
<name>A0AAV1I9R0_9CHLO</name>
<dbReference type="InterPro" id="IPR050301">
    <property type="entry name" value="NTE"/>
</dbReference>
<comment type="function">
    <text evidence="5">Lipolytic acyl hydrolase (LAH).</text>
</comment>
<evidence type="ECO:0000256" key="2">
    <source>
        <dbReference type="ARBA" id="ARBA00022963"/>
    </source>
</evidence>
<dbReference type="GO" id="GO:0016298">
    <property type="term" value="F:lipase activity"/>
    <property type="evidence" value="ECO:0007669"/>
    <property type="project" value="UniProtKB-ARBA"/>
</dbReference>
<dbReference type="PROSITE" id="PS51635">
    <property type="entry name" value="PNPLA"/>
    <property type="match status" value="1"/>
</dbReference>
<keyword evidence="1 4" id="KW-0378">Hydrolase</keyword>
<comment type="caution">
    <text evidence="4">Lacks conserved residue(s) required for the propagation of feature annotation.</text>
</comment>
<dbReference type="EC" id="3.1.1.-" evidence="5"/>
<gene>
    <name evidence="8" type="ORF">CVIRNUC_007316</name>
</gene>
<evidence type="ECO:0000256" key="3">
    <source>
        <dbReference type="ARBA" id="ARBA00023098"/>
    </source>
</evidence>
<proteinExistence type="inferred from homology"/>
<dbReference type="Gene3D" id="3.40.1090.10">
    <property type="entry name" value="Cytosolic phospholipase A2 catalytic domain"/>
    <property type="match status" value="2"/>
</dbReference>
<dbReference type="PANTHER" id="PTHR14226:SF29">
    <property type="entry name" value="NEUROPATHY TARGET ESTERASE SWS"/>
    <property type="match status" value="1"/>
</dbReference>
<evidence type="ECO:0000256" key="4">
    <source>
        <dbReference type="PROSITE-ProRule" id="PRU01161"/>
    </source>
</evidence>
<feature type="region of interest" description="Disordered" evidence="6">
    <location>
        <begin position="349"/>
        <end position="374"/>
    </location>
</feature>
<evidence type="ECO:0000259" key="7">
    <source>
        <dbReference type="PROSITE" id="PS51635"/>
    </source>
</evidence>
<feature type="short sequence motif" description="GXSXG" evidence="4">
    <location>
        <begin position="134"/>
        <end position="138"/>
    </location>
</feature>
<feature type="domain" description="PNPLA" evidence="7">
    <location>
        <begin position="103"/>
        <end position="264"/>
    </location>
</feature>
<feature type="active site" description="Proton acceptor" evidence="4">
    <location>
        <position position="251"/>
    </location>
</feature>
<comment type="caution">
    <text evidence="8">The sequence shown here is derived from an EMBL/GenBank/DDBJ whole genome shotgun (WGS) entry which is preliminary data.</text>
</comment>
<evidence type="ECO:0000256" key="5">
    <source>
        <dbReference type="RuleBase" id="RU361262"/>
    </source>
</evidence>
<keyword evidence="3 4" id="KW-0443">Lipid metabolism</keyword>